<evidence type="ECO:0000313" key="2">
    <source>
        <dbReference type="Proteomes" id="UP001172386"/>
    </source>
</evidence>
<dbReference type="Proteomes" id="UP001172386">
    <property type="component" value="Unassembled WGS sequence"/>
</dbReference>
<proteinExistence type="predicted"/>
<name>A0ACC3A2J2_9EURO</name>
<comment type="caution">
    <text evidence="1">The sequence shown here is derived from an EMBL/GenBank/DDBJ whole genome shotgun (WGS) entry which is preliminary data.</text>
</comment>
<protein>
    <submittedName>
        <fullName evidence="1">Astra associated protein 1 Asa1</fullName>
    </submittedName>
</protein>
<accession>A0ACC3A2J2</accession>
<gene>
    <name evidence="1" type="primary">asa1</name>
    <name evidence="1" type="ORF">H2198_006591</name>
</gene>
<dbReference type="EMBL" id="JAPDRQ010000123">
    <property type="protein sequence ID" value="KAJ9654359.1"/>
    <property type="molecule type" value="Genomic_DNA"/>
</dbReference>
<organism evidence="1 2">
    <name type="scientific">Neophaeococcomyces mojaviensis</name>
    <dbReference type="NCBI Taxonomy" id="3383035"/>
    <lineage>
        <taxon>Eukaryota</taxon>
        <taxon>Fungi</taxon>
        <taxon>Dikarya</taxon>
        <taxon>Ascomycota</taxon>
        <taxon>Pezizomycotina</taxon>
        <taxon>Eurotiomycetes</taxon>
        <taxon>Chaetothyriomycetidae</taxon>
        <taxon>Chaetothyriales</taxon>
        <taxon>Chaetothyriales incertae sedis</taxon>
        <taxon>Neophaeococcomyces</taxon>
    </lineage>
</organism>
<keyword evidence="2" id="KW-1185">Reference proteome</keyword>
<reference evidence="1" key="1">
    <citation type="submission" date="2022-10" db="EMBL/GenBank/DDBJ databases">
        <title>Culturing micro-colonial fungi from biological soil crusts in the Mojave desert and describing Neophaeococcomyces mojavensis, and introducing the new genera and species Taxawa tesnikishii.</title>
        <authorList>
            <person name="Kurbessoian T."/>
            <person name="Stajich J.E."/>
        </authorList>
    </citation>
    <scope>NUCLEOTIDE SEQUENCE</scope>
    <source>
        <strain evidence="1">JES_112</strain>
    </source>
</reference>
<evidence type="ECO:0000313" key="1">
    <source>
        <dbReference type="EMBL" id="KAJ9654359.1"/>
    </source>
</evidence>
<sequence length="344" mass="38187">MLPSNSPAPPIPAYIFRGHHVAIHALHFFQNNRFFASGDSDGWIVVWRLTTRRPAAAWKAHEGGIMGIKDWDGTRLLSHGRDHKLRVWQLRPSDFEGLSVKLPLDGTTAEDVKQPWLLYTMPINALNFCAFATCTDPDASVSKESELASLLIAAPNGLDSGGVDVFRLPSENRVSKVQSDKNVNTGMVMSLRIFNAQSTGRLTLVIGYEGGQVMVFERRKQDSTLVWGWDQVLVGQPHKQPVLSLDVTPDHTAFITSSADATVTKYALSKAEAKQAEPEKTFNTKHAGQQDLKIRLDGQLFVTAGWDKNIRVWLCSHGIKKVVTPSPSQKFYLQPHVNAPKQVK</sequence>